<dbReference type="Proteomes" id="UP001576784">
    <property type="component" value="Unassembled WGS sequence"/>
</dbReference>
<gene>
    <name evidence="1" type="ORF">ACE1CI_05130</name>
</gene>
<evidence type="ECO:0000313" key="2">
    <source>
        <dbReference type="Proteomes" id="UP001576784"/>
    </source>
</evidence>
<sequence length="1256" mass="142297">MSEFIPLKRNCPVCGGIRKDCRRNSRNDYIHCRHNEANPPNYIFLGTDKWGFGMWVNQTFQKARLHEQREEWRKEREAQLIKQQERLKKLLSVEERSRQYHKLPSLNQKYLSTSHREKLCSVRGLSEAEINWAVDHRWFHSWQSGMQVYGISPDLAGVKLTGANLSLLGVPGIAIAAMDFQGYITGFQIASDDREYAKYLWLSSASKGGNGPHLPDGELPLFVYRHPQTTQISEIWLLEGALKPAIVALTLWLRYQRTDVMVIGAAGGNFSASAKLLEATISASNCSRVVFCPDAGSTENTNLVGHSGAYRRTFALLDKIDIQATVAWWGQETKEELDIDELLVNGELSRLELVQPEEFWAKCSNKLTFGKQVQLQSEFAVDEETTYEQWLLLQASTKFQKLWQEFSQKVDLALRSNPLEKRLRGWVEDPQFQQFIRCLGIQSDEIARAETPRENLAIVPYRGVAQIYYQPGQLPSFEEWLKMGKPKVIFQAGERRQLNIEAYQKGFRATLDRSIVGYGKSHDSGLYTRSDFKLVEKDEQDNDIGGRIFIISADHKNPTTQTVEYNAEDLISRHNGETLDYSRLTPLGKPYRIRTPKGKQPDIPANCPETDTFIIAFQEKDSTIFGGKESPICQRCPHFSNCEFLSERHRQLKAKNNLRAHIDSLGIVSDKDIAIVDEPGTLLQATKTLIIDIQEMEAAAFKLQQEDAQAYGLVANVIRVLVDALTSLSNIPEYGLSHTETLVALAGKNIDRLQLEIWKRYQKLGESFEHPLAAVLRAKLEETHPSEDAWSIPGVAELESQIAVALSNKWQEILEGCQTPEEKQNAIYTHAVLNWLSPLIKVINGQDRYTNIQVTQSKKLKITQRSYRHRRTLSNFRFLMFLDSTISKSDLQHRTGIKHILEIEQYVAPDTFKNLLFRVVKGLGKNPKGTTAKTTWQRTNAAVKALIDQTLKDGNTKEEQIAVIGFKGELNSFQVSEPIKLGYWFKDSRGNNRYDHIHHLIIFGLPKPNLSERAAEWHTLTGQIIEPTDLQSKYGNWYQTQVRGEIVQISGRPRAHLKPDVLVEVTFLAGDAMNERDLDTLKQKFPGCSVEIIEAYNLSPIAASKGVQKTNRMVEIAWEMVQAGITPKVEELAKVLKVNKSRISQLVKEAGVKSFRALVKSLVFLYEAIQGKTKLLQLDEEARWVAETFLTTAAKDLENSETVEEVVELVATAIQSYHAPVIRRILAATPPSVLCKLFSSLMSVAISRLILPQPSG</sequence>
<accession>A0ABV4XKS5</accession>
<dbReference type="RefSeq" id="WP_413261983.1">
    <property type="nucleotide sequence ID" value="NZ_JBHFNR010000030.1"/>
</dbReference>
<keyword evidence="2" id="KW-1185">Reference proteome</keyword>
<reference evidence="1 2" key="1">
    <citation type="submission" date="2024-09" db="EMBL/GenBank/DDBJ databases">
        <title>Floridaenema gen nov. (Aerosakkonemataceae, Aerosakkonematales ord. nov., Cyanobacteria) from benthic tropical and subtropical fresh waters, with the description of four new species.</title>
        <authorList>
            <person name="Moretto J.A."/>
            <person name="Berthold D.E."/>
            <person name="Lefler F.W."/>
            <person name="Huang I.-S."/>
            <person name="Laughinghouse H. IV."/>
        </authorList>
    </citation>
    <scope>NUCLEOTIDE SEQUENCE [LARGE SCALE GENOMIC DNA]</scope>
    <source>
        <strain evidence="1 2">BLCC-F50</strain>
    </source>
</reference>
<organism evidence="1 2">
    <name type="scientific">Floridaenema flaviceps BLCC-F50</name>
    <dbReference type="NCBI Taxonomy" id="3153642"/>
    <lineage>
        <taxon>Bacteria</taxon>
        <taxon>Bacillati</taxon>
        <taxon>Cyanobacteriota</taxon>
        <taxon>Cyanophyceae</taxon>
        <taxon>Oscillatoriophycideae</taxon>
        <taxon>Aerosakkonematales</taxon>
        <taxon>Aerosakkonemataceae</taxon>
        <taxon>Floridanema</taxon>
        <taxon>Floridanema flaviceps</taxon>
    </lineage>
</organism>
<protein>
    <submittedName>
        <fullName evidence="1">Uncharacterized protein</fullName>
    </submittedName>
</protein>
<name>A0ABV4XKS5_9CYAN</name>
<comment type="caution">
    <text evidence="1">The sequence shown here is derived from an EMBL/GenBank/DDBJ whole genome shotgun (WGS) entry which is preliminary data.</text>
</comment>
<evidence type="ECO:0000313" key="1">
    <source>
        <dbReference type="EMBL" id="MFB2892311.1"/>
    </source>
</evidence>
<proteinExistence type="predicted"/>
<dbReference type="EMBL" id="JBHFNR010000030">
    <property type="protein sequence ID" value="MFB2892311.1"/>
    <property type="molecule type" value="Genomic_DNA"/>
</dbReference>